<dbReference type="PANTHER" id="PTHR43443:SF1">
    <property type="entry name" value="3-HEXULOSE-6-PHOSPHATE ISOMERASE"/>
    <property type="match status" value="1"/>
</dbReference>
<dbReference type="SUPFAM" id="SSF53697">
    <property type="entry name" value="SIS domain"/>
    <property type="match status" value="1"/>
</dbReference>
<keyword evidence="2" id="KW-1185">Reference proteome</keyword>
<dbReference type="Gene3D" id="3.40.50.10490">
    <property type="entry name" value="Glucose-6-phosphate isomerase like protein, domain 1"/>
    <property type="match status" value="1"/>
</dbReference>
<dbReference type="InterPro" id="IPR046348">
    <property type="entry name" value="SIS_dom_sf"/>
</dbReference>
<dbReference type="AlphaFoldDB" id="A0A9Q0H3Q2"/>
<dbReference type="EMBL" id="JAMYWD010000010">
    <property type="protein sequence ID" value="KAJ4958076.1"/>
    <property type="molecule type" value="Genomic_DNA"/>
</dbReference>
<evidence type="ECO:0008006" key="3">
    <source>
        <dbReference type="Google" id="ProtNLM"/>
    </source>
</evidence>
<dbReference type="GO" id="GO:0097367">
    <property type="term" value="F:carbohydrate derivative binding"/>
    <property type="evidence" value="ECO:0007669"/>
    <property type="project" value="InterPro"/>
</dbReference>
<dbReference type="Proteomes" id="UP001141806">
    <property type="component" value="Unassembled WGS sequence"/>
</dbReference>
<accession>A0A9Q0H3Q2</accession>
<evidence type="ECO:0000313" key="2">
    <source>
        <dbReference type="Proteomes" id="UP001141806"/>
    </source>
</evidence>
<dbReference type="InterPro" id="IPR017552">
    <property type="entry name" value="PHI/rmpB"/>
</dbReference>
<dbReference type="GO" id="GO:1901135">
    <property type="term" value="P:carbohydrate derivative metabolic process"/>
    <property type="evidence" value="ECO:0007669"/>
    <property type="project" value="InterPro"/>
</dbReference>
<dbReference type="OrthoDB" id="1915377at2759"/>
<gene>
    <name evidence="1" type="ORF">NE237_025187</name>
</gene>
<dbReference type="GO" id="GO:0016853">
    <property type="term" value="F:isomerase activity"/>
    <property type="evidence" value="ECO:0007669"/>
    <property type="project" value="InterPro"/>
</dbReference>
<protein>
    <recommendedName>
        <fullName evidence="3">SIS domain-containing protein</fullName>
    </recommendedName>
</protein>
<reference evidence="1" key="1">
    <citation type="journal article" date="2023" name="Plant J.">
        <title>The genome of the king protea, Protea cynaroides.</title>
        <authorList>
            <person name="Chang J."/>
            <person name="Duong T.A."/>
            <person name="Schoeman C."/>
            <person name="Ma X."/>
            <person name="Roodt D."/>
            <person name="Barker N."/>
            <person name="Li Z."/>
            <person name="Van de Peer Y."/>
            <person name="Mizrachi E."/>
        </authorList>
    </citation>
    <scope>NUCLEOTIDE SEQUENCE</scope>
    <source>
        <tissue evidence="1">Young leaves</tissue>
    </source>
</reference>
<evidence type="ECO:0000313" key="1">
    <source>
        <dbReference type="EMBL" id="KAJ4958076.1"/>
    </source>
</evidence>
<name>A0A9Q0H3Q2_9MAGN</name>
<comment type="caution">
    <text evidence="1">The sequence shown here is derived from an EMBL/GenBank/DDBJ whole genome shotgun (WGS) entry which is preliminary data.</text>
</comment>
<proteinExistence type="predicted"/>
<sequence>MTDQNNSIANMVSQICNQIQSIFSRATAEQSALDVMVEEIAGAAGRKGRVFVHGMGREGLMLKALCMCLAHLGLFTHCVGDMTTPPVSFLDLLVTSARSDGFSTIDAISC</sequence>
<dbReference type="PANTHER" id="PTHR43443">
    <property type="entry name" value="3-HEXULOSE-6-PHOSPHATE ISOMERASE"/>
    <property type="match status" value="1"/>
</dbReference>
<organism evidence="1 2">
    <name type="scientific">Protea cynaroides</name>
    <dbReference type="NCBI Taxonomy" id="273540"/>
    <lineage>
        <taxon>Eukaryota</taxon>
        <taxon>Viridiplantae</taxon>
        <taxon>Streptophyta</taxon>
        <taxon>Embryophyta</taxon>
        <taxon>Tracheophyta</taxon>
        <taxon>Spermatophyta</taxon>
        <taxon>Magnoliopsida</taxon>
        <taxon>Proteales</taxon>
        <taxon>Proteaceae</taxon>
        <taxon>Protea</taxon>
    </lineage>
</organism>